<keyword evidence="6" id="KW-1185">Reference proteome</keyword>
<feature type="transmembrane region" description="Helical" evidence="2">
    <location>
        <begin position="756"/>
        <end position="776"/>
    </location>
</feature>
<dbReference type="STRING" id="45354.A0A1L0B9N3"/>
<protein>
    <submittedName>
        <fullName evidence="5">CIC11C00000003021</fullName>
    </submittedName>
</protein>
<dbReference type="Pfam" id="PF25550">
    <property type="entry name" value="DUF7928"/>
    <property type="match status" value="1"/>
</dbReference>
<keyword evidence="2" id="KW-0472">Membrane</keyword>
<name>A0A1L0B9N3_9ASCO</name>
<gene>
    <name evidence="5" type="ORF">SAMEA4029010_CIC11G00000003021</name>
</gene>
<feature type="compositionally biased region" description="Low complexity" evidence="1">
    <location>
        <begin position="280"/>
        <end position="290"/>
    </location>
</feature>
<proteinExistence type="predicted"/>
<evidence type="ECO:0000313" key="5">
    <source>
        <dbReference type="EMBL" id="SGZ47058.1"/>
    </source>
</evidence>
<feature type="domain" description="Glycosyltransferase 2-like" evidence="3">
    <location>
        <begin position="557"/>
        <end position="771"/>
    </location>
</feature>
<reference evidence="5 6" key="1">
    <citation type="submission" date="2016-10" db="EMBL/GenBank/DDBJ databases">
        <authorList>
            <person name="de Groot N.N."/>
        </authorList>
    </citation>
    <scope>NUCLEOTIDE SEQUENCE [LARGE SCALE GENOMIC DNA]</scope>
    <source>
        <strain evidence="5 6">CBS 141442</strain>
    </source>
</reference>
<dbReference type="Pfam" id="PF13632">
    <property type="entry name" value="Glyco_trans_2_3"/>
    <property type="match status" value="1"/>
</dbReference>
<evidence type="ECO:0000256" key="1">
    <source>
        <dbReference type="SAM" id="MobiDB-lite"/>
    </source>
</evidence>
<dbReference type="InterPro" id="IPR001173">
    <property type="entry name" value="Glyco_trans_2-like"/>
</dbReference>
<dbReference type="Proteomes" id="UP000182334">
    <property type="component" value="Chromosome I"/>
</dbReference>
<dbReference type="InterPro" id="IPR057688">
    <property type="entry name" value="DUF7928"/>
</dbReference>
<feature type="transmembrane region" description="Helical" evidence="2">
    <location>
        <begin position="829"/>
        <end position="851"/>
    </location>
</feature>
<feature type="transmembrane region" description="Helical" evidence="2">
    <location>
        <begin position="312"/>
        <end position="335"/>
    </location>
</feature>
<keyword evidence="2" id="KW-0812">Transmembrane</keyword>
<evidence type="ECO:0000259" key="3">
    <source>
        <dbReference type="Pfam" id="PF13632"/>
    </source>
</evidence>
<accession>A0A1L0B9N3</accession>
<feature type="transmembrane region" description="Helical" evidence="2">
    <location>
        <begin position="788"/>
        <end position="808"/>
    </location>
</feature>
<dbReference type="AlphaFoldDB" id="A0A1L0B9N3"/>
<dbReference type="PANTHER" id="PTHR35408:SF2">
    <property type="entry name" value="GLYCOSYLTRANSFERASE 2-LIKE DOMAIN-CONTAINING PROTEIN"/>
    <property type="match status" value="1"/>
</dbReference>
<dbReference type="InterPro" id="IPR029044">
    <property type="entry name" value="Nucleotide-diphossugar_trans"/>
</dbReference>
<dbReference type="OrthoDB" id="38531at2759"/>
<feature type="transmembrane region" description="Helical" evidence="2">
    <location>
        <begin position="347"/>
        <end position="378"/>
    </location>
</feature>
<dbReference type="PANTHER" id="PTHR35408">
    <property type="entry name" value="CHROMOSOME 15, WHOLE GENOME SHOTGUN SEQUENCE"/>
    <property type="match status" value="1"/>
</dbReference>
<evidence type="ECO:0000313" key="6">
    <source>
        <dbReference type="Proteomes" id="UP000182334"/>
    </source>
</evidence>
<feature type="region of interest" description="Disordered" evidence="1">
    <location>
        <begin position="280"/>
        <end position="300"/>
    </location>
</feature>
<feature type="domain" description="DUF7928" evidence="4">
    <location>
        <begin position="82"/>
        <end position="235"/>
    </location>
</feature>
<dbReference type="Gene3D" id="3.90.550.10">
    <property type="entry name" value="Spore Coat Polysaccharide Biosynthesis Protein SpsA, Chain A"/>
    <property type="match status" value="1"/>
</dbReference>
<sequence>MGITDYFVSKGATEAKQGKNSTDIQQNEILTFPEMLAGPTGASPRAQFTIGETHLSSDIRTLQGHNEMISAGKSDFKDPQFIVVNYLHDICLGNGWLKLVDPLEPCVVKMNSKKGNEIGYRYLPACDEIAPYSFVDCAARFLRSDVCVRVSFPVIHAILDILSSKGTVSLDADHNIQIIETVADLQWVRKSQNCAFIRNEKSLVCWADSVQEVTGFVRNLENKMVDYVWKKGNAVDVKGEDYVPRVTFASVFQSSSESDVGSEGAVEIIGQNAVSQVSISEKSSDSSTHSDGNLNEKKNLDLEQQSSERPVIYIHATVSAFAITLVLAWAGLQFAQVTKEIRAEGNYLILLSLLMVLPYFLFTSFFASSVMSTLLYVFGPISQMNKNSYSYSVHKAPRLKAAHGSLPHVTIQCPVYKEKLESVIKPTIKSLQAAIRTYELQGGSANIFINDDGLQLVDRKEALERIEYYEECGLGYVARPGHGVNGFVRKGRFKKASNMNYCLHISKLVDTRFHERLELIENPTPKEESGLYLKILEEVVREEGKCWAGGDILLGDIILIIDSDTRVPEDCFVDSVSEMEQSPEVAIIQHASGVMMVVGNYWEKMIAWFTNMIYFSISCVSGNGLTMAAFVGHNAFLRWSAIQELAYIDEDDGRTKYWSESHVSEDFEMTLKLASLGYTIRIATYHDGGFKEGVSLTVYDEITRWSKYAFGCAEIMFSPFKDWWKGKIFARLFFVFLNSHISLPCKFSILGYMGTYYAIATSLIMLVANYFIVGYYDWGYSRVYIDAMKVFVSVMVVFGCATQVAYIIGRYRIYKHSIYTMVLEFRYSILFSVFLGGLSWHMIVSIGSYFFSLNLQWGATAKDIDDSNFFKELPKAIKNYKFMYILCIFLIAGMIALAFFVPYAFQIRLLTCALPLGWSVASHFLSPIVLNPQLMTFAW</sequence>
<evidence type="ECO:0000256" key="2">
    <source>
        <dbReference type="SAM" id="Phobius"/>
    </source>
</evidence>
<dbReference type="SUPFAM" id="SSF53448">
    <property type="entry name" value="Nucleotide-diphospho-sugar transferases"/>
    <property type="match status" value="1"/>
</dbReference>
<organism evidence="5 6">
    <name type="scientific">Sungouiella intermedia</name>
    <dbReference type="NCBI Taxonomy" id="45354"/>
    <lineage>
        <taxon>Eukaryota</taxon>
        <taxon>Fungi</taxon>
        <taxon>Dikarya</taxon>
        <taxon>Ascomycota</taxon>
        <taxon>Saccharomycotina</taxon>
        <taxon>Pichiomycetes</taxon>
        <taxon>Metschnikowiaceae</taxon>
        <taxon>Sungouiella</taxon>
    </lineage>
</organism>
<dbReference type="EMBL" id="LT635756">
    <property type="protein sequence ID" value="SGZ47058.1"/>
    <property type="molecule type" value="Genomic_DNA"/>
</dbReference>
<evidence type="ECO:0000259" key="4">
    <source>
        <dbReference type="Pfam" id="PF25550"/>
    </source>
</evidence>
<feature type="transmembrane region" description="Helical" evidence="2">
    <location>
        <begin position="882"/>
        <end position="905"/>
    </location>
</feature>
<keyword evidence="2" id="KW-1133">Transmembrane helix</keyword>